<dbReference type="Pfam" id="PF03466">
    <property type="entry name" value="LysR_substrate"/>
    <property type="match status" value="1"/>
</dbReference>
<evidence type="ECO:0000256" key="2">
    <source>
        <dbReference type="ARBA" id="ARBA00023015"/>
    </source>
</evidence>
<dbReference type="InterPro" id="IPR036388">
    <property type="entry name" value="WH-like_DNA-bd_sf"/>
</dbReference>
<dbReference type="InterPro" id="IPR005119">
    <property type="entry name" value="LysR_subst-bd"/>
</dbReference>
<dbReference type="RefSeq" id="WP_086090631.1">
    <property type="nucleotide sequence ID" value="NZ_CP021112.1"/>
</dbReference>
<dbReference type="GO" id="GO:0032993">
    <property type="term" value="C:protein-DNA complex"/>
    <property type="evidence" value="ECO:0007669"/>
    <property type="project" value="TreeGrafter"/>
</dbReference>
<keyword evidence="4" id="KW-0804">Transcription</keyword>
<dbReference type="KEGG" id="psin:CAK95_26210"/>
<dbReference type="PRINTS" id="PR00039">
    <property type="entry name" value="HTHLYSR"/>
</dbReference>
<evidence type="ECO:0000256" key="4">
    <source>
        <dbReference type="ARBA" id="ARBA00023163"/>
    </source>
</evidence>
<keyword evidence="2" id="KW-0805">Transcription regulation</keyword>
<keyword evidence="3" id="KW-0238">DNA-binding</keyword>
<dbReference type="SUPFAM" id="SSF46785">
    <property type="entry name" value="Winged helix' DNA-binding domain"/>
    <property type="match status" value="1"/>
</dbReference>
<dbReference type="GO" id="GO:0003677">
    <property type="term" value="F:DNA binding"/>
    <property type="evidence" value="ECO:0007669"/>
    <property type="project" value="UniProtKB-KW"/>
</dbReference>
<name>A0A1W6ZXZ6_9HYPH</name>
<dbReference type="EMBL" id="CP021112">
    <property type="protein sequence ID" value="ARQ02200.1"/>
    <property type="molecule type" value="Genomic_DNA"/>
</dbReference>
<dbReference type="AlphaFoldDB" id="A0A1W6ZXZ6"/>
<keyword evidence="6" id="KW-1185">Reference proteome</keyword>
<proteinExistence type="inferred from homology"/>
<dbReference type="Gene3D" id="3.40.190.10">
    <property type="entry name" value="Periplasmic binding protein-like II"/>
    <property type="match status" value="2"/>
</dbReference>
<dbReference type="InterPro" id="IPR036390">
    <property type="entry name" value="WH_DNA-bd_sf"/>
</dbReference>
<dbReference type="PANTHER" id="PTHR30346:SF0">
    <property type="entry name" value="HCA OPERON TRANSCRIPTIONAL ACTIVATOR HCAR"/>
    <property type="match status" value="1"/>
</dbReference>
<organism evidence="5 6">
    <name type="scientific">Pseudorhodoplanes sinuspersici</name>
    <dbReference type="NCBI Taxonomy" id="1235591"/>
    <lineage>
        <taxon>Bacteria</taxon>
        <taxon>Pseudomonadati</taxon>
        <taxon>Pseudomonadota</taxon>
        <taxon>Alphaproteobacteria</taxon>
        <taxon>Hyphomicrobiales</taxon>
        <taxon>Pseudorhodoplanes</taxon>
    </lineage>
</organism>
<evidence type="ECO:0000256" key="3">
    <source>
        <dbReference type="ARBA" id="ARBA00023125"/>
    </source>
</evidence>
<dbReference type="STRING" id="1235591.CAK95_26210"/>
<protein>
    <submittedName>
        <fullName evidence="5">LysR family transcriptional regulator</fullName>
    </submittedName>
</protein>
<dbReference type="SUPFAM" id="SSF53850">
    <property type="entry name" value="Periplasmic binding protein-like II"/>
    <property type="match status" value="1"/>
</dbReference>
<evidence type="ECO:0000313" key="6">
    <source>
        <dbReference type="Proteomes" id="UP000194137"/>
    </source>
</evidence>
<dbReference type="Gene3D" id="1.10.10.10">
    <property type="entry name" value="Winged helix-like DNA-binding domain superfamily/Winged helix DNA-binding domain"/>
    <property type="match status" value="1"/>
</dbReference>
<dbReference type="PROSITE" id="PS50931">
    <property type="entry name" value="HTH_LYSR"/>
    <property type="match status" value="1"/>
</dbReference>
<dbReference type="GO" id="GO:0003700">
    <property type="term" value="F:DNA-binding transcription factor activity"/>
    <property type="evidence" value="ECO:0007669"/>
    <property type="project" value="InterPro"/>
</dbReference>
<dbReference type="PANTHER" id="PTHR30346">
    <property type="entry name" value="TRANSCRIPTIONAL DUAL REGULATOR HCAR-RELATED"/>
    <property type="match status" value="1"/>
</dbReference>
<dbReference type="FunFam" id="1.10.10.10:FF:000001">
    <property type="entry name" value="LysR family transcriptional regulator"/>
    <property type="match status" value="1"/>
</dbReference>
<accession>A0A1W6ZXZ6</accession>
<dbReference type="InterPro" id="IPR000847">
    <property type="entry name" value="LysR_HTH_N"/>
</dbReference>
<dbReference type="Pfam" id="PF00126">
    <property type="entry name" value="HTH_1"/>
    <property type="match status" value="1"/>
</dbReference>
<dbReference type="Proteomes" id="UP000194137">
    <property type="component" value="Chromosome"/>
</dbReference>
<reference evidence="5 6" key="1">
    <citation type="submission" date="2017-05" db="EMBL/GenBank/DDBJ databases">
        <title>Full genome sequence of Pseudorhodoplanes sinuspersici.</title>
        <authorList>
            <person name="Dastgheib S.M.M."/>
            <person name="Shavandi M."/>
            <person name="Tirandaz H."/>
        </authorList>
    </citation>
    <scope>NUCLEOTIDE SEQUENCE [LARGE SCALE GENOMIC DNA]</scope>
    <source>
        <strain evidence="5 6">RIPI110</strain>
    </source>
</reference>
<dbReference type="OrthoDB" id="9795022at2"/>
<evidence type="ECO:0000256" key="1">
    <source>
        <dbReference type="ARBA" id="ARBA00009437"/>
    </source>
</evidence>
<sequence>MDHKLMQSFVTVAEELHFGRAAARLHISQPPLTKQIQQLEQAIGVRLLERTKRKVELTAAGRVFLDEARAVLHQTGQAVALARKADRGETGHLSVGFIDAAIYSVVPSIVQRFTERYPEVELSLTDLRIPDQVKAVAERQLDVGFIHPPISHKSLRVESILVEPLIVAVPETHRLARETEITLSDLSSEPLIQFPRSINPSLYDEIAGLCRSSGFSPRIVREATPKQTIIGLVSVGLGVSLLPACLENLRRAGVVYRPIRGRTLSIDTSIIYRREEPSPVLKAFLDIVRETTQTEVNQTVSPAQGSVPAFEVSRNAAE</sequence>
<gene>
    <name evidence="5" type="ORF">CAK95_26210</name>
</gene>
<evidence type="ECO:0000313" key="5">
    <source>
        <dbReference type="EMBL" id="ARQ02200.1"/>
    </source>
</evidence>
<comment type="similarity">
    <text evidence="1">Belongs to the LysR transcriptional regulatory family.</text>
</comment>